<accession>A0A7G5BVC9</accession>
<dbReference type="KEGG" id="cchl:FPL14_06575"/>
<organism evidence="2 3">
    <name type="scientific">Cohnella cholangitidis</name>
    <dbReference type="NCBI Taxonomy" id="2598458"/>
    <lineage>
        <taxon>Bacteria</taxon>
        <taxon>Bacillati</taxon>
        <taxon>Bacillota</taxon>
        <taxon>Bacilli</taxon>
        <taxon>Bacillales</taxon>
        <taxon>Paenibacillaceae</taxon>
        <taxon>Cohnella</taxon>
    </lineage>
</organism>
<gene>
    <name evidence="2" type="ORF">FPL14_06575</name>
</gene>
<evidence type="ECO:0000313" key="2">
    <source>
        <dbReference type="EMBL" id="QMV40913.1"/>
    </source>
</evidence>
<name>A0A7G5BVC9_9BACL</name>
<sequence>MSQSGAGGYNITTTIMLVLFILLVIAWRAC</sequence>
<dbReference type="EMBL" id="CP041969">
    <property type="protein sequence ID" value="QMV40913.1"/>
    <property type="molecule type" value="Genomic_DNA"/>
</dbReference>
<keyword evidence="1" id="KW-0472">Membrane</keyword>
<keyword evidence="1" id="KW-0812">Transmembrane</keyword>
<proteinExistence type="predicted"/>
<evidence type="ECO:0000256" key="1">
    <source>
        <dbReference type="SAM" id="Phobius"/>
    </source>
</evidence>
<dbReference type="AlphaFoldDB" id="A0A7G5BVC9"/>
<keyword evidence="1" id="KW-1133">Transmembrane helix</keyword>
<feature type="transmembrane region" description="Helical" evidence="1">
    <location>
        <begin position="6"/>
        <end position="27"/>
    </location>
</feature>
<reference evidence="2 3" key="1">
    <citation type="submission" date="2019-07" db="EMBL/GenBank/DDBJ databases">
        <authorList>
            <person name="Kim J.K."/>
            <person name="Cheong H.-M."/>
            <person name="Choi Y."/>
            <person name="Hwang K.J."/>
            <person name="Lee S."/>
            <person name="Choi C."/>
        </authorList>
    </citation>
    <scope>NUCLEOTIDE SEQUENCE [LARGE SCALE GENOMIC DNA]</scope>
    <source>
        <strain evidence="2 3">KS 22</strain>
    </source>
</reference>
<dbReference type="Proteomes" id="UP000515679">
    <property type="component" value="Chromosome"/>
</dbReference>
<protein>
    <submittedName>
        <fullName evidence="2">Sporulation protein YjcZ</fullName>
    </submittedName>
</protein>
<evidence type="ECO:0000313" key="3">
    <source>
        <dbReference type="Proteomes" id="UP000515679"/>
    </source>
</evidence>
<keyword evidence="3" id="KW-1185">Reference proteome</keyword>